<keyword evidence="2 4" id="KW-0808">Transferase</keyword>
<dbReference type="Pfam" id="PF00685">
    <property type="entry name" value="Sulfotransfer_1"/>
    <property type="match status" value="1"/>
</dbReference>
<dbReference type="InterPro" id="IPR027417">
    <property type="entry name" value="P-loop_NTPase"/>
</dbReference>
<evidence type="ECO:0000313" key="4">
    <source>
        <dbReference type="EMBL" id="MEE6259741.1"/>
    </source>
</evidence>
<dbReference type="PANTHER" id="PTHR11783">
    <property type="entry name" value="SULFOTRANSFERASE SULT"/>
    <property type="match status" value="1"/>
</dbReference>
<evidence type="ECO:0000256" key="2">
    <source>
        <dbReference type="ARBA" id="ARBA00022679"/>
    </source>
</evidence>
<reference evidence="4 5" key="1">
    <citation type="submission" date="2024-01" db="EMBL/GenBank/DDBJ databases">
        <title>Genome insights into Plantactinospora sonchi sp. nov.</title>
        <authorList>
            <person name="Wang L."/>
        </authorList>
    </citation>
    <scope>NUCLEOTIDE SEQUENCE [LARGE SCALE GENOMIC DNA]</scope>
    <source>
        <strain evidence="4 5">NEAU-QY2</strain>
    </source>
</reference>
<feature type="domain" description="Sulfotransferase" evidence="3">
    <location>
        <begin position="27"/>
        <end position="270"/>
    </location>
</feature>
<name>A0ABU7RTC7_9ACTN</name>
<keyword evidence="5" id="KW-1185">Reference proteome</keyword>
<dbReference type="GO" id="GO:0016740">
    <property type="term" value="F:transferase activity"/>
    <property type="evidence" value="ECO:0007669"/>
    <property type="project" value="UniProtKB-KW"/>
</dbReference>
<accession>A0ABU7RTC7</accession>
<comment type="caution">
    <text evidence="4">The sequence shown here is derived from an EMBL/GenBank/DDBJ whole genome shotgun (WGS) entry which is preliminary data.</text>
</comment>
<evidence type="ECO:0000313" key="5">
    <source>
        <dbReference type="Proteomes" id="UP001332243"/>
    </source>
</evidence>
<sequence>MLSGPVRYRSDDEDSARWHGFPYRTGDIVISTRSKSGTTWMQMICALLVFRRPELPAPLAELSPWLDWLIVPREEVLARLAAQSHRRFIKTHTPLDGLPLDPAATYIVVARDPLDMAVSLYHQGGNLDRERIRQLTGQPAPTAPPAPRPPLREWLLRWIDREVEPADALDSLPGVFWHLSDAWARRDQPNILLVHYADLTADLGGEMRRIAGRLGVEVPESQWPRLVEAATFDRMRARADRLAPDPSGILKDRAAFFRRGGSGSGRELLSADELAHYRARAARLGPPGLIAWLHREWEPVTTR</sequence>
<comment type="similarity">
    <text evidence="1">Belongs to the sulfotransferase 1 family.</text>
</comment>
<dbReference type="Proteomes" id="UP001332243">
    <property type="component" value="Unassembled WGS sequence"/>
</dbReference>
<dbReference type="SUPFAM" id="SSF52540">
    <property type="entry name" value="P-loop containing nucleoside triphosphate hydrolases"/>
    <property type="match status" value="1"/>
</dbReference>
<organism evidence="4 5">
    <name type="scientific">Plantactinospora sonchi</name>
    <dbReference type="NCBI Taxonomy" id="1544735"/>
    <lineage>
        <taxon>Bacteria</taxon>
        <taxon>Bacillati</taxon>
        <taxon>Actinomycetota</taxon>
        <taxon>Actinomycetes</taxon>
        <taxon>Micromonosporales</taxon>
        <taxon>Micromonosporaceae</taxon>
        <taxon>Plantactinospora</taxon>
    </lineage>
</organism>
<dbReference type="EC" id="2.8.2.-" evidence="4"/>
<evidence type="ECO:0000259" key="3">
    <source>
        <dbReference type="Pfam" id="PF00685"/>
    </source>
</evidence>
<dbReference type="Gene3D" id="3.40.50.300">
    <property type="entry name" value="P-loop containing nucleotide triphosphate hydrolases"/>
    <property type="match status" value="1"/>
</dbReference>
<dbReference type="RefSeq" id="WP_331214865.1">
    <property type="nucleotide sequence ID" value="NZ_JAZGQK010000012.1"/>
</dbReference>
<protein>
    <submittedName>
        <fullName evidence="4">Sulfotransferase domain-containing protein</fullName>
        <ecNumber evidence="4">2.8.2.-</ecNumber>
    </submittedName>
</protein>
<proteinExistence type="inferred from homology"/>
<gene>
    <name evidence="4" type="ORF">V1633_14730</name>
</gene>
<dbReference type="InterPro" id="IPR000863">
    <property type="entry name" value="Sulfotransferase_dom"/>
</dbReference>
<evidence type="ECO:0000256" key="1">
    <source>
        <dbReference type="ARBA" id="ARBA00005771"/>
    </source>
</evidence>
<dbReference type="EMBL" id="JAZGQK010000012">
    <property type="protein sequence ID" value="MEE6259741.1"/>
    <property type="molecule type" value="Genomic_DNA"/>
</dbReference>